<sequence length="131" mass="14332">MAKVQLDLKKALCNSIKQETGLDVKPGFLLPVNQLGIVENPGSSSTTDMAGISTWNYNYSITIKTANRVLAATDLNKISDYLHGLNDLKSSNGSFIFNSINVSSAPSESMEDLKNNVTYSLDFSVQVIRKR</sequence>
<reference evidence="1" key="2">
    <citation type="submission" date="2022-10" db="EMBL/GenBank/DDBJ databases">
        <authorList>
            <person name="Kostovova I."/>
            <person name="Moravkova M."/>
            <person name="Pechar R."/>
        </authorList>
    </citation>
    <scope>NUCLEOTIDE SEQUENCE</scope>
    <source>
        <strain evidence="1">M490A</strain>
    </source>
</reference>
<gene>
    <name evidence="1" type="ORF">ODU72_04815</name>
</gene>
<dbReference type="RefSeq" id="WP_271880741.1">
    <property type="nucleotide sequence ID" value="NZ_JAOTGY010000007.1"/>
</dbReference>
<name>A0A9X3W5P0_LACAM</name>
<dbReference type="Proteomes" id="UP001141981">
    <property type="component" value="Unassembled WGS sequence"/>
</dbReference>
<evidence type="ECO:0000313" key="1">
    <source>
        <dbReference type="EMBL" id="MDB6258000.1"/>
    </source>
</evidence>
<protein>
    <submittedName>
        <fullName evidence="1">Minor capsid protein</fullName>
    </submittedName>
</protein>
<dbReference type="EMBL" id="JAOTGY010000007">
    <property type="protein sequence ID" value="MDB6258000.1"/>
    <property type="molecule type" value="Genomic_DNA"/>
</dbReference>
<evidence type="ECO:0000313" key="2">
    <source>
        <dbReference type="Proteomes" id="UP001141981"/>
    </source>
</evidence>
<proteinExistence type="predicted"/>
<dbReference type="AlphaFoldDB" id="A0A9X3W5P0"/>
<organism evidence="1 2">
    <name type="scientific">Lactobacillus amylovorus</name>
    <dbReference type="NCBI Taxonomy" id="1604"/>
    <lineage>
        <taxon>Bacteria</taxon>
        <taxon>Bacillati</taxon>
        <taxon>Bacillota</taxon>
        <taxon>Bacilli</taxon>
        <taxon>Lactobacillales</taxon>
        <taxon>Lactobacillaceae</taxon>
        <taxon>Lactobacillus</taxon>
    </lineage>
</organism>
<reference evidence="1" key="1">
    <citation type="journal article" date="2022" name="Microorganisms">
        <title>Antibiotic Susceptibility, Resistance Gene Determinants and Corresponding Genomic Regions in Lactobacillus amylovorus Isolates Derived from Wild Boars and Domestic Pigs.</title>
        <authorList>
            <person name="Moravkova M."/>
            <person name="Kostovova I."/>
            <person name="Kavanova K."/>
            <person name="Pechar R."/>
            <person name="Stanek S."/>
            <person name="Brychta A."/>
            <person name="Zeman M."/>
            <person name="Kubasova T."/>
        </authorList>
    </citation>
    <scope>NUCLEOTIDE SEQUENCE</scope>
    <source>
        <strain evidence="1">M490A</strain>
    </source>
</reference>
<comment type="caution">
    <text evidence="1">The sequence shown here is derived from an EMBL/GenBank/DDBJ whole genome shotgun (WGS) entry which is preliminary data.</text>
</comment>
<accession>A0A9X3W5P0</accession>